<evidence type="ECO:0000313" key="7">
    <source>
        <dbReference type="Proteomes" id="UP000290900"/>
    </source>
</evidence>
<feature type="transmembrane region" description="Helical" evidence="5">
    <location>
        <begin position="292"/>
        <end position="310"/>
    </location>
</feature>
<feature type="transmembrane region" description="Helical" evidence="5">
    <location>
        <begin position="223"/>
        <end position="243"/>
    </location>
</feature>
<protein>
    <submittedName>
        <fullName evidence="6">DEKNAAC102971</fullName>
    </submittedName>
</protein>
<dbReference type="InParanoid" id="A0A448YM96"/>
<dbReference type="PANTHER" id="PTHR28263:SF1">
    <property type="entry name" value="GOLGI TO ER TRAFFIC PROTEIN 2"/>
    <property type="match status" value="1"/>
</dbReference>
<gene>
    <name evidence="6" type="ORF">BRENAR_LOCUS2720</name>
</gene>
<evidence type="ECO:0000256" key="1">
    <source>
        <dbReference type="ARBA" id="ARBA00022692"/>
    </source>
</evidence>
<proteinExistence type="predicted"/>
<dbReference type="GO" id="GO:0006890">
    <property type="term" value="P:retrograde vesicle-mediated transport, Golgi to endoplasmic reticulum"/>
    <property type="evidence" value="ECO:0007669"/>
    <property type="project" value="TreeGrafter"/>
</dbReference>
<reference evidence="6 7" key="1">
    <citation type="submission" date="2018-12" db="EMBL/GenBank/DDBJ databases">
        <authorList>
            <person name="Tiukova I."/>
            <person name="Dainat J."/>
        </authorList>
    </citation>
    <scope>NUCLEOTIDE SEQUENCE [LARGE SCALE GENOMIC DNA]</scope>
</reference>
<dbReference type="AlphaFoldDB" id="A0A448YM96"/>
<sequence>MSELSAAEKRRILRERRAKKLAANASNRLDRIAGINGPSSVEETTAEKKDEISQDTDGTAATTSAETNETDITRKTIKRASQTADGSSDGIDSRGSYQSSTPDLSSLKIADPLHKNPSEENMGGFGDGGDELDMDNLLRQLLQGMDHSQQHPQDATSEAPPLPDDFMKTISSMLKQSMEGGDASNFPESLNQAAGGGFGGVPPKTANELQAENEMKEYNNYRVARLDILFTLFRYIGIFFLIYTQVLGVEDYQASFQNLRPNIQGSGRSFLSRFCFWSNGDFILRDASSSRFWNLFLLLEVVSSIAYYFARSALPPSPPNLLISLGSGFVPQRYRKIIDFAVQHFDLLKFFLSDLAFVIVVLGAITYYTW</sequence>
<evidence type="ECO:0000256" key="3">
    <source>
        <dbReference type="ARBA" id="ARBA00023136"/>
    </source>
</evidence>
<feature type="transmembrane region" description="Helical" evidence="5">
    <location>
        <begin position="347"/>
        <end position="368"/>
    </location>
</feature>
<dbReference type="Pfam" id="PF08690">
    <property type="entry name" value="GET2"/>
    <property type="match status" value="1"/>
</dbReference>
<evidence type="ECO:0000313" key="6">
    <source>
        <dbReference type="EMBL" id="VEU21988.1"/>
    </source>
</evidence>
<feature type="compositionally biased region" description="Polar residues" evidence="4">
    <location>
        <begin position="146"/>
        <end position="156"/>
    </location>
</feature>
<keyword evidence="7" id="KW-1185">Reference proteome</keyword>
<dbReference type="FunCoup" id="A0A448YM96">
    <property type="interactions" value="54"/>
</dbReference>
<feature type="region of interest" description="Disordered" evidence="4">
    <location>
        <begin position="21"/>
        <end position="133"/>
    </location>
</feature>
<evidence type="ECO:0000256" key="4">
    <source>
        <dbReference type="SAM" id="MobiDB-lite"/>
    </source>
</evidence>
<keyword evidence="1 5" id="KW-0812">Transmembrane</keyword>
<evidence type="ECO:0000256" key="2">
    <source>
        <dbReference type="ARBA" id="ARBA00022989"/>
    </source>
</evidence>
<dbReference type="EMBL" id="CAACVR010000015">
    <property type="protein sequence ID" value="VEU21988.1"/>
    <property type="molecule type" value="Genomic_DNA"/>
</dbReference>
<keyword evidence="2 5" id="KW-1133">Transmembrane helix</keyword>
<keyword evidence="3 5" id="KW-0472">Membrane</keyword>
<dbReference type="STRING" id="13370.A0A448YM96"/>
<feature type="region of interest" description="Disordered" evidence="4">
    <location>
        <begin position="146"/>
        <end position="165"/>
    </location>
</feature>
<dbReference type="OrthoDB" id="4097053at2759"/>
<name>A0A448YM96_BRENA</name>
<dbReference type="Proteomes" id="UP000290900">
    <property type="component" value="Unassembled WGS sequence"/>
</dbReference>
<dbReference type="InterPro" id="IPR028143">
    <property type="entry name" value="Get2/sif1"/>
</dbReference>
<feature type="compositionally biased region" description="Low complexity" evidence="4">
    <location>
        <begin position="85"/>
        <end position="96"/>
    </location>
</feature>
<accession>A0A448YM96</accession>
<dbReference type="PANTHER" id="PTHR28263">
    <property type="entry name" value="GOLGI TO ER TRAFFIC PROTEIN 2"/>
    <property type="match status" value="1"/>
</dbReference>
<evidence type="ECO:0000256" key="5">
    <source>
        <dbReference type="SAM" id="Phobius"/>
    </source>
</evidence>
<organism evidence="6 7">
    <name type="scientific">Brettanomyces naardenensis</name>
    <name type="common">Yeast</name>
    <dbReference type="NCBI Taxonomy" id="13370"/>
    <lineage>
        <taxon>Eukaryota</taxon>
        <taxon>Fungi</taxon>
        <taxon>Dikarya</taxon>
        <taxon>Ascomycota</taxon>
        <taxon>Saccharomycotina</taxon>
        <taxon>Pichiomycetes</taxon>
        <taxon>Pichiales</taxon>
        <taxon>Pichiaceae</taxon>
        <taxon>Brettanomyces</taxon>
    </lineage>
</organism>